<feature type="domain" description="NAD-dependent epimerase/dehydratase" evidence="1">
    <location>
        <begin position="3"/>
        <end position="163"/>
    </location>
</feature>
<organism evidence="2 3">
    <name type="scientific">Dactylosporangium salmoneum</name>
    <dbReference type="NCBI Taxonomy" id="53361"/>
    <lineage>
        <taxon>Bacteria</taxon>
        <taxon>Bacillati</taxon>
        <taxon>Actinomycetota</taxon>
        <taxon>Actinomycetes</taxon>
        <taxon>Micromonosporales</taxon>
        <taxon>Micromonosporaceae</taxon>
        <taxon>Dactylosporangium</taxon>
    </lineage>
</organism>
<evidence type="ECO:0000259" key="1">
    <source>
        <dbReference type="Pfam" id="PF01370"/>
    </source>
</evidence>
<dbReference type="Gene3D" id="3.40.50.720">
    <property type="entry name" value="NAD(P)-binding Rossmann-like Domain"/>
    <property type="match status" value="1"/>
</dbReference>
<accession>A0ABN3HUL2</accession>
<reference evidence="2 3" key="1">
    <citation type="journal article" date="2019" name="Int. J. Syst. Evol. Microbiol.">
        <title>The Global Catalogue of Microorganisms (GCM) 10K type strain sequencing project: providing services to taxonomists for standard genome sequencing and annotation.</title>
        <authorList>
            <consortium name="The Broad Institute Genomics Platform"/>
            <consortium name="The Broad Institute Genome Sequencing Center for Infectious Disease"/>
            <person name="Wu L."/>
            <person name="Ma J."/>
        </authorList>
    </citation>
    <scope>NUCLEOTIDE SEQUENCE [LARGE SCALE GENOMIC DNA]</scope>
    <source>
        <strain evidence="2 3">JCM 3272</strain>
    </source>
</reference>
<dbReference type="EMBL" id="BAAARV010000108">
    <property type="protein sequence ID" value="GAA2387669.1"/>
    <property type="molecule type" value="Genomic_DNA"/>
</dbReference>
<dbReference type="SUPFAM" id="SSF51735">
    <property type="entry name" value="NAD(P)-binding Rossmann-fold domains"/>
    <property type="match status" value="1"/>
</dbReference>
<dbReference type="InterPro" id="IPR050177">
    <property type="entry name" value="Lipid_A_modif_metabolic_enz"/>
</dbReference>
<dbReference type="InterPro" id="IPR001509">
    <property type="entry name" value="Epimerase_deHydtase"/>
</dbReference>
<dbReference type="Proteomes" id="UP001501444">
    <property type="component" value="Unassembled WGS sequence"/>
</dbReference>
<evidence type="ECO:0000313" key="3">
    <source>
        <dbReference type="Proteomes" id="UP001501444"/>
    </source>
</evidence>
<proteinExistence type="predicted"/>
<name>A0ABN3HUL2_9ACTN</name>
<dbReference type="InterPro" id="IPR036291">
    <property type="entry name" value="NAD(P)-bd_dom_sf"/>
</dbReference>
<sequence>MNVLVIGGSGRVGAMLLGPLARTHHVTVADRVPPGPGIAFRLVDVADFGGLAAAMAGQDAVVYLAMGPNDGWGDPQRWAPAHFAVNVTGLYLALQAAARAGVRTFLHASTASVFEDYFGFGAELEHRAPDATDAYGLSKRLGEQVAEAAAREHGLAVASLRLCGPLPDDEWRAYDGWPDPHVMTAGSDVAAAFLAALRVVPAHGPGYRTYCITGDHDGRFIDAGPTRRALGWAPLARREDVAGPATTEAGS</sequence>
<dbReference type="PANTHER" id="PTHR43245">
    <property type="entry name" value="BIFUNCTIONAL POLYMYXIN RESISTANCE PROTEIN ARNA"/>
    <property type="match status" value="1"/>
</dbReference>
<dbReference type="Pfam" id="PF01370">
    <property type="entry name" value="Epimerase"/>
    <property type="match status" value="1"/>
</dbReference>
<dbReference type="CDD" id="cd08946">
    <property type="entry name" value="SDR_e"/>
    <property type="match status" value="1"/>
</dbReference>
<gene>
    <name evidence="2" type="ORF">GCM10010170_098780</name>
</gene>
<comment type="caution">
    <text evidence="2">The sequence shown here is derived from an EMBL/GenBank/DDBJ whole genome shotgun (WGS) entry which is preliminary data.</text>
</comment>
<protein>
    <recommendedName>
        <fullName evidence="1">NAD-dependent epimerase/dehydratase domain-containing protein</fullName>
    </recommendedName>
</protein>
<evidence type="ECO:0000313" key="2">
    <source>
        <dbReference type="EMBL" id="GAA2387669.1"/>
    </source>
</evidence>
<dbReference type="RefSeq" id="WP_344619677.1">
    <property type="nucleotide sequence ID" value="NZ_BAAARV010000108.1"/>
</dbReference>
<keyword evidence="3" id="KW-1185">Reference proteome</keyword>